<accession>A0A1V4AE17</accession>
<feature type="transmembrane region" description="Helical" evidence="1">
    <location>
        <begin position="12"/>
        <end position="31"/>
    </location>
</feature>
<protein>
    <recommendedName>
        <fullName evidence="4">Superinfection immunity protein</fullName>
    </recommendedName>
</protein>
<feature type="transmembrane region" description="Helical" evidence="1">
    <location>
        <begin position="37"/>
        <end position="60"/>
    </location>
</feature>
<dbReference type="InterPro" id="IPR016410">
    <property type="entry name" value="Phage_imm"/>
</dbReference>
<keyword evidence="1" id="KW-0812">Transmembrane</keyword>
<dbReference type="AlphaFoldDB" id="A0A1V4AE17"/>
<dbReference type="EMBL" id="MVFC01000003">
    <property type="protein sequence ID" value="OON81581.1"/>
    <property type="molecule type" value="Genomic_DNA"/>
</dbReference>
<sequence>MFGKLGPVEAVVLTVVGLLVYLLPSIIAFRRGSPHRWAALAVNVILGATVIGWLVALYLATRRPRPMALPS</sequence>
<keyword evidence="3" id="KW-1185">Reference proteome</keyword>
<organism evidence="2 3">
    <name type="scientific">Streptomyces tsukubensis</name>
    <dbReference type="NCBI Taxonomy" id="83656"/>
    <lineage>
        <taxon>Bacteria</taxon>
        <taxon>Bacillati</taxon>
        <taxon>Actinomycetota</taxon>
        <taxon>Actinomycetes</taxon>
        <taxon>Kitasatosporales</taxon>
        <taxon>Streptomycetaceae</taxon>
        <taxon>Streptomyces</taxon>
    </lineage>
</organism>
<evidence type="ECO:0008006" key="4">
    <source>
        <dbReference type="Google" id="ProtNLM"/>
    </source>
</evidence>
<name>A0A1V4AE17_9ACTN</name>
<reference evidence="2 3" key="1">
    <citation type="submission" date="2017-02" db="EMBL/GenBank/DDBJ databases">
        <title>Draft Genome Sequence of Streptomyces tsukubaensis F601, a Producer of the immunosuppressant tacrolimus FK506.</title>
        <authorList>
            <person name="Zong G."/>
            <person name="Zhong C."/>
            <person name="Fu J."/>
            <person name="Qin R."/>
            <person name="Cao G."/>
        </authorList>
    </citation>
    <scope>NUCLEOTIDE SEQUENCE [LARGE SCALE GENOMIC DNA]</scope>
    <source>
        <strain evidence="2 3">F601</strain>
    </source>
</reference>
<dbReference type="Proteomes" id="UP000190539">
    <property type="component" value="Unassembled WGS sequence"/>
</dbReference>
<proteinExistence type="predicted"/>
<dbReference type="STRING" id="83656.B1H18_05220"/>
<keyword evidence="1" id="KW-0472">Membrane</keyword>
<evidence type="ECO:0000313" key="2">
    <source>
        <dbReference type="EMBL" id="OON81581.1"/>
    </source>
</evidence>
<gene>
    <name evidence="2" type="ORF">B1H18_05220</name>
</gene>
<dbReference type="Pfam" id="PF14373">
    <property type="entry name" value="Imm_superinfect"/>
    <property type="match status" value="1"/>
</dbReference>
<evidence type="ECO:0000256" key="1">
    <source>
        <dbReference type="SAM" id="Phobius"/>
    </source>
</evidence>
<comment type="caution">
    <text evidence="2">The sequence shown here is derived from an EMBL/GenBank/DDBJ whole genome shotgun (WGS) entry which is preliminary data.</text>
</comment>
<dbReference type="RefSeq" id="WP_077965258.1">
    <property type="nucleotide sequence ID" value="NZ_CP045178.1"/>
</dbReference>
<dbReference type="OrthoDB" id="9814116at2"/>
<evidence type="ECO:0000313" key="3">
    <source>
        <dbReference type="Proteomes" id="UP000190539"/>
    </source>
</evidence>
<keyword evidence="1" id="KW-1133">Transmembrane helix</keyword>